<dbReference type="Gene3D" id="3.30.450.280">
    <property type="entry name" value="GAF domain"/>
    <property type="match status" value="1"/>
</dbReference>
<evidence type="ECO:0000256" key="3">
    <source>
        <dbReference type="ARBA" id="ARBA00022777"/>
    </source>
</evidence>
<evidence type="ECO:0000313" key="7">
    <source>
        <dbReference type="EMBL" id="NNG36643.1"/>
    </source>
</evidence>
<dbReference type="PRINTS" id="PR00344">
    <property type="entry name" value="BCTRLSENSOR"/>
</dbReference>
<sequence length="524" mass="55930">MSTLTELLAEHTDASGQVVEHLQRLVSEWQLLSDLSFSDLTLWVPITRGAAARADSVPAALTPPATPALICVSQARPTTGSSAYPDDLVGRTLDAAAAAPLLAAMRGTDQVLVGQIDDADRWPTRPLDAGERLVRTLIPVRLPDTGAEPAIAVLVQDTVDRGATGPSALEVAYLDAAQSLLDMVAVGSFPPREQPGELHTGPRAGDGLLRLDPDGTVEYVSPNALSAYHRLGYAGDLIGMQLATLTRSLVGDPFDAAELAARITGAVSGRPGLRMEIEARGAVVLFRSLPLLIGGAPAGALVLVRDVTEVRRRDRALLSKDATIREIHHRVKNNLQTVAALLRLQARRSGEESVRYALNESVRRVSSIALVHETLSTAPDDRVDLDHIVDRLVPMLGEVAAAERPARVQREGSFGVLSADVATPLVMVLAEVVQNALQHAYPESGEGKQVQVRIERSARELVVRVQDDGSGLPQGFSLERSTGLGLQIVRTLVDSELGGSISMRSREDGPGSEAEIRIPLTRRS</sequence>
<dbReference type="Proteomes" id="UP000562984">
    <property type="component" value="Unassembled WGS sequence"/>
</dbReference>
<proteinExistence type="predicted"/>
<dbReference type="InterPro" id="IPR000014">
    <property type="entry name" value="PAS"/>
</dbReference>
<dbReference type="EMBL" id="JABEND010000007">
    <property type="protein sequence ID" value="NNG36643.1"/>
    <property type="molecule type" value="Genomic_DNA"/>
</dbReference>
<dbReference type="Pfam" id="PF08448">
    <property type="entry name" value="PAS_4"/>
    <property type="match status" value="1"/>
</dbReference>
<keyword evidence="4" id="KW-0902">Two-component regulatory system</keyword>
<dbReference type="Pfam" id="PF02518">
    <property type="entry name" value="HATPase_c"/>
    <property type="match status" value="1"/>
</dbReference>
<reference evidence="7 8" key="1">
    <citation type="submission" date="2020-05" db="EMBL/GenBank/DDBJ databases">
        <title>Nakamurella sp. DB0629 isolated from air conditioner.</title>
        <authorList>
            <person name="Kim D.H."/>
            <person name="Kim D.-U."/>
        </authorList>
    </citation>
    <scope>NUCLEOTIDE SEQUENCE [LARGE SCALE GENOMIC DNA]</scope>
    <source>
        <strain evidence="7 8">DB0629</strain>
    </source>
</reference>
<dbReference type="InterPro" id="IPR003594">
    <property type="entry name" value="HATPase_dom"/>
</dbReference>
<dbReference type="PANTHER" id="PTHR43065">
    <property type="entry name" value="SENSOR HISTIDINE KINASE"/>
    <property type="match status" value="1"/>
</dbReference>
<dbReference type="SMART" id="SM00387">
    <property type="entry name" value="HATPase_c"/>
    <property type="match status" value="1"/>
</dbReference>
<dbReference type="EC" id="2.7.13.3" evidence="2"/>
<dbReference type="SUPFAM" id="SSF55874">
    <property type="entry name" value="ATPase domain of HSP90 chaperone/DNA topoisomerase II/histidine kinase"/>
    <property type="match status" value="1"/>
</dbReference>
<dbReference type="Pfam" id="PF12282">
    <property type="entry name" value="GAF_PdtaS"/>
    <property type="match status" value="1"/>
</dbReference>
<dbReference type="CDD" id="cd00130">
    <property type="entry name" value="PAS"/>
    <property type="match status" value="1"/>
</dbReference>
<evidence type="ECO:0000256" key="1">
    <source>
        <dbReference type="ARBA" id="ARBA00000085"/>
    </source>
</evidence>
<dbReference type="InterPro" id="IPR022066">
    <property type="entry name" value="PdtaS_GAF"/>
</dbReference>
<dbReference type="InterPro" id="IPR013656">
    <property type="entry name" value="PAS_4"/>
</dbReference>
<evidence type="ECO:0000313" key="8">
    <source>
        <dbReference type="Proteomes" id="UP000562984"/>
    </source>
</evidence>
<feature type="domain" description="Histidine kinase" evidence="6">
    <location>
        <begin position="326"/>
        <end position="522"/>
    </location>
</feature>
<dbReference type="InterPro" id="IPR038424">
    <property type="entry name" value="H_kinase_PdtaS_GAF_sf"/>
</dbReference>
<protein>
    <recommendedName>
        <fullName evidence="2">histidine kinase</fullName>
        <ecNumber evidence="2">2.7.13.3</ecNumber>
    </recommendedName>
</protein>
<dbReference type="InterPro" id="IPR036890">
    <property type="entry name" value="HATPase_C_sf"/>
</dbReference>
<gene>
    <name evidence="7" type="ORF">HKD39_13175</name>
</gene>
<dbReference type="RefSeq" id="WP_171200332.1">
    <property type="nucleotide sequence ID" value="NZ_JABEND010000007.1"/>
</dbReference>
<evidence type="ECO:0000256" key="5">
    <source>
        <dbReference type="SAM" id="MobiDB-lite"/>
    </source>
</evidence>
<dbReference type="Gene3D" id="3.30.450.20">
    <property type="entry name" value="PAS domain"/>
    <property type="match status" value="1"/>
</dbReference>
<dbReference type="AlphaFoldDB" id="A0A849AAJ4"/>
<keyword evidence="8" id="KW-1185">Reference proteome</keyword>
<feature type="region of interest" description="Disordered" evidence="5">
    <location>
        <begin position="500"/>
        <end position="524"/>
    </location>
</feature>
<dbReference type="InterPro" id="IPR011495">
    <property type="entry name" value="Sig_transdc_His_kin_sub2_dim/P"/>
</dbReference>
<dbReference type="InterPro" id="IPR035965">
    <property type="entry name" value="PAS-like_dom_sf"/>
</dbReference>
<dbReference type="InterPro" id="IPR004358">
    <property type="entry name" value="Sig_transdc_His_kin-like_C"/>
</dbReference>
<dbReference type="InterPro" id="IPR005467">
    <property type="entry name" value="His_kinase_dom"/>
</dbReference>
<dbReference type="PANTHER" id="PTHR43065:SF23">
    <property type="entry name" value="SENSOR HISTIDINE KINASE PDTAS"/>
    <property type="match status" value="1"/>
</dbReference>
<organism evidence="7 8">
    <name type="scientific">Nakamurella aerolata</name>
    <dbReference type="NCBI Taxonomy" id="1656892"/>
    <lineage>
        <taxon>Bacteria</taxon>
        <taxon>Bacillati</taxon>
        <taxon>Actinomycetota</taxon>
        <taxon>Actinomycetes</taxon>
        <taxon>Nakamurellales</taxon>
        <taxon>Nakamurellaceae</taxon>
        <taxon>Nakamurella</taxon>
    </lineage>
</organism>
<evidence type="ECO:0000259" key="6">
    <source>
        <dbReference type="PROSITE" id="PS50109"/>
    </source>
</evidence>
<dbReference type="GO" id="GO:0000160">
    <property type="term" value="P:phosphorelay signal transduction system"/>
    <property type="evidence" value="ECO:0007669"/>
    <property type="project" value="UniProtKB-KW"/>
</dbReference>
<dbReference type="GO" id="GO:0004673">
    <property type="term" value="F:protein histidine kinase activity"/>
    <property type="evidence" value="ECO:0007669"/>
    <property type="project" value="UniProtKB-EC"/>
</dbReference>
<keyword evidence="3" id="KW-0808">Transferase</keyword>
<dbReference type="SUPFAM" id="SSF55785">
    <property type="entry name" value="PYP-like sensor domain (PAS domain)"/>
    <property type="match status" value="1"/>
</dbReference>
<comment type="caution">
    <text evidence="7">The sequence shown here is derived from an EMBL/GenBank/DDBJ whole genome shotgun (WGS) entry which is preliminary data.</text>
</comment>
<evidence type="ECO:0000256" key="2">
    <source>
        <dbReference type="ARBA" id="ARBA00012438"/>
    </source>
</evidence>
<comment type="catalytic activity">
    <reaction evidence="1">
        <text>ATP + protein L-histidine = ADP + protein N-phospho-L-histidine.</text>
        <dbReference type="EC" id="2.7.13.3"/>
    </reaction>
</comment>
<keyword evidence="3" id="KW-0418">Kinase</keyword>
<evidence type="ECO:0000256" key="4">
    <source>
        <dbReference type="ARBA" id="ARBA00023012"/>
    </source>
</evidence>
<dbReference type="PROSITE" id="PS50109">
    <property type="entry name" value="HIS_KIN"/>
    <property type="match status" value="1"/>
</dbReference>
<dbReference type="Pfam" id="PF07568">
    <property type="entry name" value="HisKA_2"/>
    <property type="match status" value="1"/>
</dbReference>
<accession>A0A849AAJ4</accession>
<dbReference type="Gene3D" id="3.30.565.10">
    <property type="entry name" value="Histidine kinase-like ATPase, C-terminal domain"/>
    <property type="match status" value="1"/>
</dbReference>
<name>A0A849AAJ4_9ACTN</name>